<evidence type="ECO:0000256" key="9">
    <source>
        <dbReference type="ARBA" id="ARBA00023239"/>
    </source>
</evidence>
<accession>A0AAV0TM16</accession>
<feature type="compositionally biased region" description="Basic and acidic residues" evidence="12">
    <location>
        <begin position="380"/>
        <end position="403"/>
    </location>
</feature>
<evidence type="ECO:0000256" key="11">
    <source>
        <dbReference type="ARBA" id="ARBA00039895"/>
    </source>
</evidence>
<comment type="catalytic activity">
    <reaction evidence="1">
        <text>Eliminative cleavage of (1-&gt;4)-alpha-D-galacturonan to give oligosaccharides with 4-deoxy-alpha-D-galact-4-enuronosyl groups at their non-reducing ends.</text>
        <dbReference type="EC" id="4.2.2.2"/>
    </reaction>
</comment>
<dbReference type="Proteomes" id="UP001162031">
    <property type="component" value="Unassembled WGS sequence"/>
</dbReference>
<evidence type="ECO:0000313" key="14">
    <source>
        <dbReference type="EMBL" id="CAI5722669.1"/>
    </source>
</evidence>
<comment type="similarity">
    <text evidence="4">Belongs to the polysaccharide lyase 3 family.</text>
</comment>
<comment type="cofactor">
    <cofactor evidence="2">
        <name>Ca(2+)</name>
        <dbReference type="ChEBI" id="CHEBI:29108"/>
    </cofactor>
</comment>
<comment type="subcellular location">
    <subcellularLocation>
        <location evidence="3">Secreted</location>
    </subcellularLocation>
</comment>
<feature type="region of interest" description="Disordered" evidence="12">
    <location>
        <begin position="24"/>
        <end position="101"/>
    </location>
</feature>
<dbReference type="PANTHER" id="PTHR33407">
    <property type="entry name" value="PECTATE LYASE F-RELATED"/>
    <property type="match status" value="1"/>
</dbReference>
<dbReference type="EC" id="4.2.2.2" evidence="5"/>
<dbReference type="InterPro" id="IPR012334">
    <property type="entry name" value="Pectin_lyas_fold"/>
</dbReference>
<dbReference type="InterPro" id="IPR011050">
    <property type="entry name" value="Pectin_lyase_fold/virulence"/>
</dbReference>
<dbReference type="PANTHER" id="PTHR33407:SF9">
    <property type="entry name" value="PECTATE LYASE F-RELATED"/>
    <property type="match status" value="1"/>
</dbReference>
<keyword evidence="15" id="KW-1185">Reference proteome</keyword>
<evidence type="ECO:0000256" key="1">
    <source>
        <dbReference type="ARBA" id="ARBA00000695"/>
    </source>
</evidence>
<evidence type="ECO:0000256" key="12">
    <source>
        <dbReference type="SAM" id="MobiDB-lite"/>
    </source>
</evidence>
<dbReference type="Gene3D" id="2.160.20.10">
    <property type="entry name" value="Single-stranded right-handed beta-helix, Pectin lyase-like"/>
    <property type="match status" value="2"/>
</dbReference>
<dbReference type="Pfam" id="PF03211">
    <property type="entry name" value="Pectate_lyase"/>
    <property type="match status" value="2"/>
</dbReference>
<evidence type="ECO:0000256" key="5">
    <source>
        <dbReference type="ARBA" id="ARBA00012272"/>
    </source>
</evidence>
<reference evidence="14" key="1">
    <citation type="submission" date="2022-12" db="EMBL/GenBank/DDBJ databases">
        <authorList>
            <person name="Webb A."/>
        </authorList>
    </citation>
    <scope>NUCLEOTIDE SEQUENCE</scope>
    <source>
        <strain evidence="14">Hp1</strain>
    </source>
</reference>
<protein>
    <recommendedName>
        <fullName evidence="11">Probable pectate lyase F</fullName>
        <ecNumber evidence="5">4.2.2.2</ecNumber>
    </recommendedName>
</protein>
<keyword evidence="6" id="KW-0964">Secreted</keyword>
<dbReference type="GO" id="GO:0045490">
    <property type="term" value="P:pectin catabolic process"/>
    <property type="evidence" value="ECO:0007669"/>
    <property type="project" value="TreeGrafter"/>
</dbReference>
<dbReference type="EMBL" id="CANTFL010000447">
    <property type="protein sequence ID" value="CAI5722669.1"/>
    <property type="molecule type" value="Genomic_DNA"/>
</dbReference>
<evidence type="ECO:0000256" key="13">
    <source>
        <dbReference type="SAM" id="SignalP"/>
    </source>
</evidence>
<feature type="compositionally biased region" description="Gly residues" evidence="12">
    <location>
        <begin position="77"/>
        <end position="90"/>
    </location>
</feature>
<feature type="signal peptide" evidence="13">
    <location>
        <begin position="1"/>
        <end position="25"/>
    </location>
</feature>
<feature type="region of interest" description="Disordered" evidence="12">
    <location>
        <begin position="297"/>
        <end position="448"/>
    </location>
</feature>
<keyword evidence="8" id="KW-0106">Calcium</keyword>
<comment type="function">
    <text evidence="10">Pectinolytic enzyme consist of four classes of enzymes: pectin lyase, polygalacturonase, pectin methylesterase and rhamnogalacturonase. Among pectinolytic enzymes, pectin lyase is the most important in depolymerization of pectin, since it cleaves internal glycosidic bonds of highly methylated pectins. Favors pectate, the anion, over pectin, the methyl ester.</text>
</comment>
<dbReference type="GO" id="GO:0005576">
    <property type="term" value="C:extracellular region"/>
    <property type="evidence" value="ECO:0007669"/>
    <property type="project" value="UniProtKB-SubCell"/>
</dbReference>
<dbReference type="AlphaFoldDB" id="A0AAV0TM16"/>
<dbReference type="GO" id="GO:0030570">
    <property type="term" value="F:pectate lyase activity"/>
    <property type="evidence" value="ECO:0007669"/>
    <property type="project" value="UniProtKB-EC"/>
</dbReference>
<evidence type="ECO:0000256" key="6">
    <source>
        <dbReference type="ARBA" id="ARBA00022525"/>
    </source>
</evidence>
<gene>
    <name evidence="14" type="ORF">HBR001_LOCUS2927</name>
</gene>
<feature type="compositionally biased region" description="Gly residues" evidence="12">
    <location>
        <begin position="426"/>
        <end position="439"/>
    </location>
</feature>
<evidence type="ECO:0000256" key="2">
    <source>
        <dbReference type="ARBA" id="ARBA00001913"/>
    </source>
</evidence>
<keyword evidence="9" id="KW-0456">Lyase</keyword>
<evidence type="ECO:0000256" key="4">
    <source>
        <dbReference type="ARBA" id="ARBA00006463"/>
    </source>
</evidence>
<feature type="compositionally biased region" description="Gly residues" evidence="12">
    <location>
        <begin position="357"/>
        <end position="367"/>
    </location>
</feature>
<evidence type="ECO:0000313" key="15">
    <source>
        <dbReference type="Proteomes" id="UP001162031"/>
    </source>
</evidence>
<proteinExistence type="inferred from homology"/>
<evidence type="ECO:0000256" key="3">
    <source>
        <dbReference type="ARBA" id="ARBA00004613"/>
    </source>
</evidence>
<feature type="compositionally biased region" description="Acidic residues" evidence="12">
    <location>
        <begin position="368"/>
        <end position="378"/>
    </location>
</feature>
<feature type="region of interest" description="Disordered" evidence="12">
    <location>
        <begin position="646"/>
        <end position="743"/>
    </location>
</feature>
<feature type="compositionally biased region" description="Basic and acidic residues" evidence="12">
    <location>
        <begin position="33"/>
        <end position="43"/>
    </location>
</feature>
<dbReference type="InterPro" id="IPR004898">
    <property type="entry name" value="Pectate_lyase_PlyH/PlyE-like"/>
</dbReference>
<keyword evidence="7 13" id="KW-0732">Signal</keyword>
<comment type="caution">
    <text evidence="14">The sequence shown here is derived from an EMBL/GenBank/DDBJ whole genome shotgun (WGS) entry which is preliminary data.</text>
</comment>
<evidence type="ECO:0000256" key="7">
    <source>
        <dbReference type="ARBA" id="ARBA00022729"/>
    </source>
</evidence>
<feature type="compositionally biased region" description="Basic and acidic residues" evidence="12">
    <location>
        <begin position="695"/>
        <end position="727"/>
    </location>
</feature>
<feature type="chain" id="PRO_5043931227" description="Probable pectate lyase F" evidence="13">
    <location>
        <begin position="26"/>
        <end position="743"/>
    </location>
</feature>
<name>A0AAV0TM16_HYABA</name>
<evidence type="ECO:0000256" key="8">
    <source>
        <dbReference type="ARBA" id="ARBA00022837"/>
    </source>
</evidence>
<evidence type="ECO:0000256" key="10">
    <source>
        <dbReference type="ARBA" id="ARBA00025679"/>
    </source>
</evidence>
<dbReference type="SUPFAM" id="SSF51126">
    <property type="entry name" value="Pectin lyase-like"/>
    <property type="match status" value="2"/>
</dbReference>
<sequence length="743" mass="78773">MVPVRAAMLASAMLLVGATLSGTSAQDSQSYMVRDDTGGRKSSDTPNWESDIDGDDNGGGGGKEGFSDLETRAASTGGRGSKPSTGGGKVPDGTWPKSTGLVRLKAPQVIKAGEDFDGKMRTFERSDITCQGQNERMSDTAVFLVEAGGTLRNAIIGKDQMEGVHCDEHDCVIDNVWWDDVCEDALTIQNGTASSVSTVIGGGARLAEDKVVQHNGVGTVKIDGFYGEDIGKLYRSCGNCGNRMRKVEVSNVYVVDLRKALVTVNENYKDEATLSNIWVTSNKKKVKICQWSQGTTAGREPKMLGDGPSPPLCQYTKSDVHINKGAPSGGSSEPRKGSSPFAFLGGDSVEQEAGVVSPGGGDDGTNGGEDEAADEGGDVVDQRYSNDRYGGDDKNGGKDDHGGGDNGGGNGKEGFSDLETRAASTGGRGSKPSIGGGKVPDGTWPKSTGLVRLKAPQVIKAGEDFDGKMRTFERSDITCQGQNERMSDTAVFLVEAGGTLRNAIIGKDQMEGVHCDEHDCVIDNVWWDDVCEDALTIQNGTASSVSTVIGGGARLAEDKVVQHNGVGTVKIDGFYGEDIGKLYRSCGNCGNRMRKVEVSNVYVVDLRKALVTVNENYKDEATLSNIWVTSNKKKVKICQWSQGTTAGREPKMLGDGPSPPLCQYTKSDVHINKGAPSETGTDDKSGGHGGVNKSKGGDDDGNEKEGGGTKNEDKEDDEDGKKDKKESEEEVAASKYSIRRRRN</sequence>
<organism evidence="14 15">
    <name type="scientific">Hyaloperonospora brassicae</name>
    <name type="common">Brassica downy mildew</name>
    <name type="synonym">Peronospora brassicae</name>
    <dbReference type="NCBI Taxonomy" id="162125"/>
    <lineage>
        <taxon>Eukaryota</taxon>
        <taxon>Sar</taxon>
        <taxon>Stramenopiles</taxon>
        <taxon>Oomycota</taxon>
        <taxon>Peronosporomycetes</taxon>
        <taxon>Peronosporales</taxon>
        <taxon>Peronosporaceae</taxon>
        <taxon>Hyaloperonospora</taxon>
    </lineage>
</organism>